<protein>
    <recommendedName>
        <fullName evidence="4">Phospholipase B-like</fullName>
    </recommendedName>
</protein>
<keyword evidence="1" id="KW-0732">Signal</keyword>
<evidence type="ECO:0000256" key="1">
    <source>
        <dbReference type="SAM" id="SignalP"/>
    </source>
</evidence>
<evidence type="ECO:0000313" key="3">
    <source>
        <dbReference type="Proteomes" id="UP001189429"/>
    </source>
</evidence>
<evidence type="ECO:0000313" key="2">
    <source>
        <dbReference type="EMBL" id="CAK0791573.1"/>
    </source>
</evidence>
<evidence type="ECO:0008006" key="4">
    <source>
        <dbReference type="Google" id="ProtNLM"/>
    </source>
</evidence>
<proteinExistence type="predicted"/>
<organism evidence="2 3">
    <name type="scientific">Prorocentrum cordatum</name>
    <dbReference type="NCBI Taxonomy" id="2364126"/>
    <lineage>
        <taxon>Eukaryota</taxon>
        <taxon>Sar</taxon>
        <taxon>Alveolata</taxon>
        <taxon>Dinophyceae</taxon>
        <taxon>Prorocentrales</taxon>
        <taxon>Prorocentraceae</taxon>
        <taxon>Prorocentrum</taxon>
    </lineage>
</organism>
<sequence length="295" mass="32879">MAARALLALGLAARTQVVALQLQDLQRAKENRTRRKDSCDCLNWAEVYYNNEAFCGRGNELYFLSRHGFTAAYAAIEPITGLPHKVCHDFFMNWQDPSCVNFDLLPFPPDKRTGQQWCYVGNDCNQLNGGGYSTNQQGFAQSGWHNLQSQSFQAWKICDPSGTEALASMPVSEVVEKGKASDVPLSRLLRLAYPVVQIDWGHAHYLWEAINDQYAANRTVSEMVDLVPNISGWGSDVELAWAALRPIAKSEQATILDSIDHGDNFHVVEGRAAYSVTRVVNGNAIYLSGHFSEEF</sequence>
<keyword evidence="3" id="KW-1185">Reference proteome</keyword>
<name>A0ABN9PJK7_9DINO</name>
<feature type="signal peptide" evidence="1">
    <location>
        <begin position="1"/>
        <end position="19"/>
    </location>
</feature>
<gene>
    <name evidence="2" type="ORF">PCOR1329_LOCUS2430</name>
</gene>
<accession>A0ABN9PJK7</accession>
<comment type="caution">
    <text evidence="2">The sequence shown here is derived from an EMBL/GenBank/DDBJ whole genome shotgun (WGS) entry which is preliminary data.</text>
</comment>
<feature type="chain" id="PRO_5046924654" description="Phospholipase B-like" evidence="1">
    <location>
        <begin position="20"/>
        <end position="295"/>
    </location>
</feature>
<dbReference type="EMBL" id="CAUYUJ010000614">
    <property type="protein sequence ID" value="CAK0791573.1"/>
    <property type="molecule type" value="Genomic_DNA"/>
</dbReference>
<dbReference type="Proteomes" id="UP001189429">
    <property type="component" value="Unassembled WGS sequence"/>
</dbReference>
<reference evidence="2" key="1">
    <citation type="submission" date="2023-10" db="EMBL/GenBank/DDBJ databases">
        <authorList>
            <person name="Chen Y."/>
            <person name="Shah S."/>
            <person name="Dougan E. K."/>
            <person name="Thang M."/>
            <person name="Chan C."/>
        </authorList>
    </citation>
    <scope>NUCLEOTIDE SEQUENCE [LARGE SCALE GENOMIC DNA]</scope>
</reference>